<proteinExistence type="predicted"/>
<feature type="region of interest" description="Disordered" evidence="1">
    <location>
        <begin position="190"/>
        <end position="213"/>
    </location>
</feature>
<name>A0A0G4FGV6_9ALVE</name>
<dbReference type="PANTHER" id="PTHR12298">
    <property type="entry name" value="PCDC2 PROGRAMMED CELL DEATH PROTEIN 2 -RELATED"/>
    <property type="match status" value="1"/>
</dbReference>
<feature type="region of interest" description="Disordered" evidence="1">
    <location>
        <begin position="363"/>
        <end position="412"/>
    </location>
</feature>
<dbReference type="InterPro" id="IPR007320">
    <property type="entry name" value="PDCD2_C"/>
</dbReference>
<feature type="compositionally biased region" description="Basic and acidic residues" evidence="1">
    <location>
        <begin position="292"/>
        <end position="316"/>
    </location>
</feature>
<feature type="region of interest" description="Disordered" evidence="1">
    <location>
        <begin position="292"/>
        <end position="321"/>
    </location>
</feature>
<reference evidence="3" key="1">
    <citation type="submission" date="2014-11" db="EMBL/GenBank/DDBJ databases">
        <authorList>
            <person name="Otto D Thomas"/>
            <person name="Naeem Raeece"/>
        </authorList>
    </citation>
    <scope>NUCLEOTIDE SEQUENCE</scope>
</reference>
<feature type="domain" description="Programmed cell death protein 2 C-terminal" evidence="2">
    <location>
        <begin position="250"/>
        <end position="373"/>
    </location>
</feature>
<dbReference type="PANTHER" id="PTHR12298:SF4">
    <property type="entry name" value="PROGRAMMED CELL DEATH PROTEIN 2"/>
    <property type="match status" value="1"/>
</dbReference>
<evidence type="ECO:0000259" key="2">
    <source>
        <dbReference type="Pfam" id="PF04194"/>
    </source>
</evidence>
<dbReference type="Pfam" id="PF04194">
    <property type="entry name" value="PDCD2_C"/>
    <property type="match status" value="1"/>
</dbReference>
<dbReference type="VEuPathDB" id="CryptoDB:Cvel_16946"/>
<dbReference type="AlphaFoldDB" id="A0A0G4FGV6"/>
<evidence type="ECO:0000256" key="1">
    <source>
        <dbReference type="SAM" id="MobiDB-lite"/>
    </source>
</evidence>
<dbReference type="EMBL" id="CDMZ01000362">
    <property type="protein sequence ID" value="CEM12684.1"/>
    <property type="molecule type" value="Genomic_DNA"/>
</dbReference>
<dbReference type="GO" id="GO:0005737">
    <property type="term" value="C:cytoplasm"/>
    <property type="evidence" value="ECO:0007669"/>
    <property type="project" value="InterPro"/>
</dbReference>
<dbReference type="PhylomeDB" id="A0A0G4FGV6"/>
<gene>
    <name evidence="3" type="ORF">Cvel_16946</name>
</gene>
<feature type="compositionally biased region" description="Low complexity" evidence="1">
    <location>
        <begin position="382"/>
        <end position="408"/>
    </location>
</feature>
<feature type="compositionally biased region" description="Basic and acidic residues" evidence="1">
    <location>
        <begin position="369"/>
        <end position="380"/>
    </location>
</feature>
<accession>A0A0G4FGV6</accession>
<protein>
    <recommendedName>
        <fullName evidence="2">Programmed cell death protein 2 C-terminal domain-containing protein</fullName>
    </recommendedName>
</protein>
<sequence length="441" mass="48916">MESSESEEILLGFAEEPQKSEVHLLQRRFFPSKIGGKPAWLDPCNLPAPDTFFCERCGHLMTFMLQIYASLDDAQCFHRSLLVFFCRNCGDSLRAFRCQMPRKNHFYSPDPPDEKNKDLRDEWREKLCCGTCGLPVRVPGRVAEGGDGSVSVSACEVTEGSHKVCKGAAEGRVLHEQVLEIDTEEIDEEAVQEDLETDSPVAKGGTSESHEEKLLKQYEERVREDPANAMDDSEQAVFESLHAAQNAERDPAFAFFMRRIKAGGDSSHVIRYAYKGSPLWFATEGQLCLDTQKRREDTEDKEKGEGQMGKKKEKQESVPPCENCGSPRVFEFQIQPHLIYLSQGGLGKLEYGVLAVFTCEKNCSSAPRGQKDSAVEKDETSADPASSSSPDSKTAAASSSSSSSTCPPKTKKRPYSLGAYVEEFIYLQPEPDAPGHNAPLE</sequence>
<evidence type="ECO:0000313" key="3">
    <source>
        <dbReference type="EMBL" id="CEM12684.1"/>
    </source>
</evidence>
<organism evidence="3">
    <name type="scientific">Chromera velia CCMP2878</name>
    <dbReference type="NCBI Taxonomy" id="1169474"/>
    <lineage>
        <taxon>Eukaryota</taxon>
        <taxon>Sar</taxon>
        <taxon>Alveolata</taxon>
        <taxon>Colpodellida</taxon>
        <taxon>Chromeraceae</taxon>
        <taxon>Chromera</taxon>
    </lineage>
</organism>